<feature type="domain" description="Glycosyltransferase subfamily 4-like N-terminal" evidence="2">
    <location>
        <begin position="12"/>
        <end position="175"/>
    </location>
</feature>
<dbReference type="InterPro" id="IPR028098">
    <property type="entry name" value="Glyco_trans_4-like_N"/>
</dbReference>
<dbReference type="AlphaFoldDB" id="A0A5K7WTL2"/>
<evidence type="ECO:0000259" key="1">
    <source>
        <dbReference type="Pfam" id="PF00534"/>
    </source>
</evidence>
<dbReference type="Proteomes" id="UP000326951">
    <property type="component" value="Chromosome"/>
</dbReference>
<reference evidence="3 4" key="1">
    <citation type="submission" date="2019-09" db="EMBL/GenBank/DDBJ databases">
        <title>Complete genome sequence of Sporolactobacillus terrae 70-3.</title>
        <authorList>
            <person name="Tanaka N."/>
            <person name="Shiwa Y."/>
            <person name="Fujita N."/>
            <person name="Tanasupawat S."/>
        </authorList>
    </citation>
    <scope>NUCLEOTIDE SEQUENCE [LARGE SCALE GENOMIC DNA]</scope>
    <source>
        <strain evidence="3 4">70-3</strain>
    </source>
</reference>
<organism evidence="3 4">
    <name type="scientific">Sporolactobacillus terrae</name>
    <dbReference type="NCBI Taxonomy" id="269673"/>
    <lineage>
        <taxon>Bacteria</taxon>
        <taxon>Bacillati</taxon>
        <taxon>Bacillota</taxon>
        <taxon>Bacilli</taxon>
        <taxon>Bacillales</taxon>
        <taxon>Sporolactobacillaceae</taxon>
        <taxon>Sporolactobacillus</taxon>
    </lineage>
</organism>
<feature type="domain" description="Glycosyl transferase family 1" evidence="1">
    <location>
        <begin position="181"/>
        <end position="336"/>
    </location>
</feature>
<dbReference type="EMBL" id="AP021853">
    <property type="protein sequence ID" value="BBN97845.1"/>
    <property type="molecule type" value="Genomic_DNA"/>
</dbReference>
<evidence type="ECO:0000313" key="4">
    <source>
        <dbReference type="Proteomes" id="UP000326951"/>
    </source>
</evidence>
<proteinExistence type="predicted"/>
<accession>A0A5K7WTL2</accession>
<dbReference type="InterPro" id="IPR001296">
    <property type="entry name" value="Glyco_trans_1"/>
</dbReference>
<dbReference type="GO" id="GO:0016757">
    <property type="term" value="F:glycosyltransferase activity"/>
    <property type="evidence" value="ECO:0007669"/>
    <property type="project" value="InterPro"/>
</dbReference>
<dbReference type="Pfam" id="PF00534">
    <property type="entry name" value="Glycos_transf_1"/>
    <property type="match status" value="1"/>
</dbReference>
<protein>
    <submittedName>
        <fullName evidence="3">Glycosyl transferase</fullName>
    </submittedName>
</protein>
<name>A0A5K7WTL2_9BACL</name>
<dbReference type="PANTHER" id="PTHR12526">
    <property type="entry name" value="GLYCOSYLTRANSFERASE"/>
    <property type="match status" value="1"/>
</dbReference>
<gene>
    <name evidence="3" type="ORF">St703_05500</name>
</gene>
<keyword evidence="3" id="KW-0808">Transferase</keyword>
<sequence length="363" mass="42139">MKILHVCEYANGGISTYLNELLKFQAKDNSISEVNILMSDHKSQCINIDGVNVYQYKYKRSPIYFIGAMIRIQKLIKQIKPDIVHIHSTFAGVFVRLPLFFQLKKKYRTIYCAHGWSFMMSVNPLYKKIYGYIERFLAKKTDLIINISKHEFYGSQKYRIPKKKSIVIPNGVSTELHLLPEEKVSIGIDQSKINLLFVGRFDRQKGLDILIDFFNQYKFENVQLYLLGSPVLNSETIHYPCNIFNLGWVDNSIIDSYYEWFDAIIIPSRWEGFGLVAIEAMKNNKAVIASDRGALPEIVHDGINGYLFNIEDYTSLKNILIKLTKDNLRAMGNEGYKIFLENYTSNLMNTRIVHEYHTLLPIK</sequence>
<evidence type="ECO:0000259" key="2">
    <source>
        <dbReference type="Pfam" id="PF13439"/>
    </source>
</evidence>
<dbReference type="Gene3D" id="3.40.50.2000">
    <property type="entry name" value="Glycogen Phosphorylase B"/>
    <property type="match status" value="2"/>
</dbReference>
<dbReference type="SUPFAM" id="SSF53756">
    <property type="entry name" value="UDP-Glycosyltransferase/glycogen phosphorylase"/>
    <property type="match status" value="1"/>
</dbReference>
<dbReference type="Pfam" id="PF13439">
    <property type="entry name" value="Glyco_transf_4"/>
    <property type="match status" value="1"/>
</dbReference>
<dbReference type="RefSeq" id="WP_152080211.1">
    <property type="nucleotide sequence ID" value="NZ_AP021853.1"/>
</dbReference>
<evidence type="ECO:0000313" key="3">
    <source>
        <dbReference type="EMBL" id="BBN97845.1"/>
    </source>
</evidence>